<evidence type="ECO:0000256" key="8">
    <source>
        <dbReference type="ARBA" id="ARBA00022989"/>
    </source>
</evidence>
<comment type="subcellular location">
    <subcellularLocation>
        <location evidence="1">Cell membrane</location>
        <topology evidence="1">Multi-pass membrane protein</topology>
    </subcellularLocation>
</comment>
<dbReference type="SUPFAM" id="SSF52540">
    <property type="entry name" value="P-loop containing nucleoside triphosphate hydrolases"/>
    <property type="match status" value="1"/>
</dbReference>
<keyword evidence="10 11" id="KW-0472">Membrane</keyword>
<evidence type="ECO:0000313" key="14">
    <source>
        <dbReference type="EMBL" id="MCK9684262.1"/>
    </source>
</evidence>
<dbReference type="GO" id="GO:0034040">
    <property type="term" value="F:ATPase-coupled lipid transmembrane transporter activity"/>
    <property type="evidence" value="ECO:0007669"/>
    <property type="project" value="InterPro"/>
</dbReference>
<keyword evidence="7" id="KW-1278">Translocase</keyword>
<feature type="transmembrane region" description="Helical" evidence="11">
    <location>
        <begin position="165"/>
        <end position="182"/>
    </location>
</feature>
<evidence type="ECO:0000256" key="7">
    <source>
        <dbReference type="ARBA" id="ARBA00022967"/>
    </source>
</evidence>
<proteinExistence type="predicted"/>
<dbReference type="PANTHER" id="PTHR43394:SF1">
    <property type="entry name" value="ATP-BINDING CASSETTE SUB-FAMILY B MEMBER 10, MITOCHONDRIAL"/>
    <property type="match status" value="1"/>
</dbReference>
<dbReference type="GO" id="GO:0015421">
    <property type="term" value="F:ABC-type oligopeptide transporter activity"/>
    <property type="evidence" value="ECO:0007669"/>
    <property type="project" value="TreeGrafter"/>
</dbReference>
<dbReference type="Gene3D" id="1.20.1560.10">
    <property type="entry name" value="ABC transporter type 1, transmembrane domain"/>
    <property type="match status" value="1"/>
</dbReference>
<protein>
    <submittedName>
        <fullName evidence="14">Lipid A export permease/ATP-binding protein MsbA</fullName>
    </submittedName>
</protein>
<dbReference type="InterPro" id="IPR011527">
    <property type="entry name" value="ABC1_TM_dom"/>
</dbReference>
<keyword evidence="5" id="KW-0547">Nucleotide-binding</keyword>
<feature type="transmembrane region" description="Helical" evidence="11">
    <location>
        <begin position="58"/>
        <end position="80"/>
    </location>
</feature>
<name>A0A9X1YH13_9BURK</name>
<dbReference type="SMART" id="SM00382">
    <property type="entry name" value="AAA"/>
    <property type="match status" value="1"/>
</dbReference>
<evidence type="ECO:0000259" key="12">
    <source>
        <dbReference type="PROSITE" id="PS50893"/>
    </source>
</evidence>
<dbReference type="NCBIfam" id="TIGR02203">
    <property type="entry name" value="MsbA_lipidA"/>
    <property type="match status" value="1"/>
</dbReference>
<dbReference type="PROSITE" id="PS50929">
    <property type="entry name" value="ABC_TM1F"/>
    <property type="match status" value="1"/>
</dbReference>
<keyword evidence="3" id="KW-1003">Cell membrane</keyword>
<dbReference type="PANTHER" id="PTHR43394">
    <property type="entry name" value="ATP-DEPENDENT PERMEASE MDL1, MITOCHONDRIAL"/>
    <property type="match status" value="1"/>
</dbReference>
<dbReference type="AlphaFoldDB" id="A0A9X1YH13"/>
<evidence type="ECO:0000256" key="10">
    <source>
        <dbReference type="ARBA" id="ARBA00023136"/>
    </source>
</evidence>
<organism evidence="14 15">
    <name type="scientific">Scleromatobacter humisilvae</name>
    <dbReference type="NCBI Taxonomy" id="2897159"/>
    <lineage>
        <taxon>Bacteria</taxon>
        <taxon>Pseudomonadati</taxon>
        <taxon>Pseudomonadota</taxon>
        <taxon>Betaproteobacteria</taxon>
        <taxon>Burkholderiales</taxon>
        <taxon>Sphaerotilaceae</taxon>
        <taxon>Scleromatobacter</taxon>
    </lineage>
</organism>
<evidence type="ECO:0000256" key="11">
    <source>
        <dbReference type="SAM" id="Phobius"/>
    </source>
</evidence>
<reference evidence="14" key="1">
    <citation type="submission" date="2021-11" db="EMBL/GenBank/DDBJ databases">
        <title>BS-T2-15 a new species belonging to the Comamonadaceae family isolated from the soil of a French oak forest.</title>
        <authorList>
            <person name="Mieszkin S."/>
            <person name="Alain K."/>
        </authorList>
    </citation>
    <scope>NUCLEOTIDE SEQUENCE</scope>
    <source>
        <strain evidence="14">BS-T2-15</strain>
    </source>
</reference>
<dbReference type="InterPro" id="IPR039421">
    <property type="entry name" value="Type_1_exporter"/>
</dbReference>
<dbReference type="GO" id="GO:0016887">
    <property type="term" value="F:ATP hydrolysis activity"/>
    <property type="evidence" value="ECO:0007669"/>
    <property type="project" value="InterPro"/>
</dbReference>
<keyword evidence="4 11" id="KW-0812">Transmembrane</keyword>
<dbReference type="GO" id="GO:0005524">
    <property type="term" value="F:ATP binding"/>
    <property type="evidence" value="ECO:0007669"/>
    <property type="project" value="UniProtKB-KW"/>
</dbReference>
<feature type="domain" description="ABC transporter" evidence="12">
    <location>
        <begin position="338"/>
        <end position="581"/>
    </location>
</feature>
<evidence type="ECO:0000256" key="3">
    <source>
        <dbReference type="ARBA" id="ARBA00022475"/>
    </source>
</evidence>
<keyword evidence="8 11" id="KW-1133">Transmembrane helix</keyword>
<dbReference type="SUPFAM" id="SSF90123">
    <property type="entry name" value="ABC transporter transmembrane region"/>
    <property type="match status" value="1"/>
</dbReference>
<feature type="domain" description="ABC transmembrane type-1" evidence="13">
    <location>
        <begin position="24"/>
        <end position="306"/>
    </location>
</feature>
<keyword evidence="15" id="KW-1185">Reference proteome</keyword>
<dbReference type="PROSITE" id="PS00211">
    <property type="entry name" value="ABC_TRANSPORTER_1"/>
    <property type="match status" value="1"/>
</dbReference>
<dbReference type="EMBL" id="JAJLJH010000001">
    <property type="protein sequence ID" value="MCK9684262.1"/>
    <property type="molecule type" value="Genomic_DNA"/>
</dbReference>
<evidence type="ECO:0000256" key="5">
    <source>
        <dbReference type="ARBA" id="ARBA00022741"/>
    </source>
</evidence>
<dbReference type="PROSITE" id="PS50893">
    <property type="entry name" value="ABC_TRANSPORTER_2"/>
    <property type="match status" value="1"/>
</dbReference>
<comment type="caution">
    <text evidence="14">The sequence shown here is derived from an EMBL/GenBank/DDBJ whole genome shotgun (WGS) entry which is preliminary data.</text>
</comment>
<evidence type="ECO:0000256" key="6">
    <source>
        <dbReference type="ARBA" id="ARBA00022840"/>
    </source>
</evidence>
<dbReference type="InterPro" id="IPR011917">
    <property type="entry name" value="ABC_transpr_lipidA"/>
</dbReference>
<dbReference type="FunFam" id="3.40.50.300:FF:000221">
    <property type="entry name" value="Multidrug ABC transporter ATP-binding protein"/>
    <property type="match status" value="1"/>
</dbReference>
<evidence type="ECO:0000256" key="4">
    <source>
        <dbReference type="ARBA" id="ARBA00022692"/>
    </source>
</evidence>
<evidence type="ECO:0000256" key="9">
    <source>
        <dbReference type="ARBA" id="ARBA00023055"/>
    </source>
</evidence>
<dbReference type="RefSeq" id="WP_275680295.1">
    <property type="nucleotide sequence ID" value="NZ_JAJLJH010000001.1"/>
</dbReference>
<dbReference type="InterPro" id="IPR003593">
    <property type="entry name" value="AAA+_ATPase"/>
</dbReference>
<evidence type="ECO:0000256" key="2">
    <source>
        <dbReference type="ARBA" id="ARBA00022448"/>
    </source>
</evidence>
<evidence type="ECO:0000256" key="1">
    <source>
        <dbReference type="ARBA" id="ARBA00004651"/>
    </source>
</evidence>
<evidence type="ECO:0000259" key="13">
    <source>
        <dbReference type="PROSITE" id="PS50929"/>
    </source>
</evidence>
<dbReference type="Pfam" id="PF00005">
    <property type="entry name" value="ABC_tran"/>
    <property type="match status" value="1"/>
</dbReference>
<accession>A0A9X1YH13</accession>
<dbReference type="GO" id="GO:0005886">
    <property type="term" value="C:plasma membrane"/>
    <property type="evidence" value="ECO:0007669"/>
    <property type="project" value="UniProtKB-SubCell"/>
</dbReference>
<keyword evidence="9" id="KW-0445">Lipid transport</keyword>
<evidence type="ECO:0000313" key="15">
    <source>
        <dbReference type="Proteomes" id="UP001139353"/>
    </source>
</evidence>
<dbReference type="CDD" id="cd18552">
    <property type="entry name" value="ABC_6TM_MsbA_like"/>
    <property type="match status" value="1"/>
</dbReference>
<keyword evidence="2" id="KW-0813">Transport</keyword>
<dbReference type="Proteomes" id="UP001139353">
    <property type="component" value="Unassembled WGS sequence"/>
</dbReference>
<dbReference type="Pfam" id="PF00664">
    <property type="entry name" value="ABC_membrane"/>
    <property type="match status" value="1"/>
</dbReference>
<gene>
    <name evidence="14" type="primary">msbA</name>
    <name evidence="14" type="ORF">LPC04_00920</name>
</gene>
<feature type="transmembrane region" description="Helical" evidence="11">
    <location>
        <begin position="273"/>
        <end position="291"/>
    </location>
</feature>
<dbReference type="InterPro" id="IPR027417">
    <property type="entry name" value="P-loop_NTPase"/>
</dbReference>
<dbReference type="InterPro" id="IPR017871">
    <property type="entry name" value="ABC_transporter-like_CS"/>
</dbReference>
<dbReference type="InterPro" id="IPR036640">
    <property type="entry name" value="ABC1_TM_sf"/>
</dbReference>
<keyword evidence="6" id="KW-0067">ATP-binding</keyword>
<sequence length="586" mass="63336">MSTLKQRLARVIPYFRDNSRSALLLAASGNVVAAATEPVIPYILKTLLDSGFKNTSGLPIWAVPLAVVVLFIVRGISWWVSSYGLTKASQNAVLAIRRHLFAHMLRAAPALFTRNTASSITNNIVYEIQQGSNLLMGTVQTLIRGTLTALFFMVSLVVLNWRLTLLVLVLFPITGFLVRIVSKRLHRLNLAGQDATDDLAYVVEENVLAWRIVRLHGAADQEQRRFENSSRLMRSLNIKQQAAGSLMSPVTQVLASFALAAVLWMALAESTRAHGTVGGFVAFITCMLLMIQPFKQLSDVMAPLTRGTAAMERGLDMLEAIPVESGGTLSPGRVKGDIEFRDVGLRYTARDSSEVPDGTQVAALSDIDLKIRAGETVAFVGPSGAGKTSLVNLLPRFVEPTSGDILIDGARIHDYEMTALRSQFALVSQDVVLFNHSVAANVALGDAADPARVRSALAGANLLDFVMTMPGGIDAPIGHNGTQLSGGQRQRLAIARAIYKDAPILILDEATSALDSESERAVQAALEVLMKGRTTLVIAHRLSTIEHADRVIAMEHGRIVEQGPHAELLAAGGLYARLHAMQFRNA</sequence>
<dbReference type="InterPro" id="IPR003439">
    <property type="entry name" value="ABC_transporter-like_ATP-bd"/>
</dbReference>
<feature type="transmembrane region" description="Helical" evidence="11">
    <location>
        <begin position="242"/>
        <end position="267"/>
    </location>
</feature>
<dbReference type="Gene3D" id="3.40.50.300">
    <property type="entry name" value="P-loop containing nucleotide triphosphate hydrolases"/>
    <property type="match status" value="1"/>
</dbReference>